<evidence type="ECO:0000313" key="2">
    <source>
        <dbReference type="EMBL" id="RMB98408.1"/>
    </source>
</evidence>
<feature type="compositionally biased region" description="Polar residues" evidence="1">
    <location>
        <begin position="124"/>
        <end position="153"/>
    </location>
</feature>
<evidence type="ECO:0000313" key="3">
    <source>
        <dbReference type="Proteomes" id="UP000269221"/>
    </source>
</evidence>
<protein>
    <submittedName>
        <fullName evidence="2">Uncharacterized protein</fullName>
    </submittedName>
</protein>
<dbReference type="Proteomes" id="UP000269221">
    <property type="component" value="Unassembled WGS sequence"/>
</dbReference>
<evidence type="ECO:0000256" key="1">
    <source>
        <dbReference type="SAM" id="MobiDB-lite"/>
    </source>
</evidence>
<feature type="compositionally biased region" description="Polar residues" evidence="1">
    <location>
        <begin position="64"/>
        <end position="82"/>
    </location>
</feature>
<organism evidence="2 3">
    <name type="scientific">Hirundo rustica rustica</name>
    <dbReference type="NCBI Taxonomy" id="333673"/>
    <lineage>
        <taxon>Eukaryota</taxon>
        <taxon>Metazoa</taxon>
        <taxon>Chordata</taxon>
        <taxon>Craniata</taxon>
        <taxon>Vertebrata</taxon>
        <taxon>Euteleostomi</taxon>
        <taxon>Archelosauria</taxon>
        <taxon>Archosauria</taxon>
        <taxon>Dinosauria</taxon>
        <taxon>Saurischia</taxon>
        <taxon>Theropoda</taxon>
        <taxon>Coelurosauria</taxon>
        <taxon>Aves</taxon>
        <taxon>Neognathae</taxon>
        <taxon>Neoaves</taxon>
        <taxon>Telluraves</taxon>
        <taxon>Australaves</taxon>
        <taxon>Passeriformes</taxon>
        <taxon>Sylvioidea</taxon>
        <taxon>Hirundinidae</taxon>
        <taxon>Hirundo</taxon>
    </lineage>
</organism>
<name>A0A3M0JBX5_HIRRU</name>
<accession>A0A3M0JBX5</accession>
<feature type="compositionally biased region" description="Polar residues" evidence="1">
    <location>
        <begin position="47"/>
        <end position="57"/>
    </location>
</feature>
<sequence length="283" mass="30840">MPCTKHHGQGQKETCASRAEAGLSPPGAADQPSARDERETFGAFWNTLAQPHRQQPFQAFPGDTGSTGTQREQGTGNESTEPGTRARNREREHGTGNESTEQYGTGNESTEPGTRARNNENTEQHGTGNESTEPGMRTQNNTEPGTRTRNQVPEQHLRNKTGKPRGERGSFPCQSTALTGQQRKSSLCLHLEKKLGRGSEQEMLPAAHRAAERAAAERDISLSGSCVLTLGRMRQRREELLVQDSQPVHSKDFLAKGIIAICWCCRKHAIGFCGVLSTLAPGT</sequence>
<feature type="region of interest" description="Disordered" evidence="1">
    <location>
        <begin position="1"/>
        <end position="178"/>
    </location>
</feature>
<keyword evidence="3" id="KW-1185">Reference proteome</keyword>
<feature type="compositionally biased region" description="Polar residues" evidence="1">
    <location>
        <begin position="96"/>
        <end position="112"/>
    </location>
</feature>
<dbReference type="AlphaFoldDB" id="A0A3M0JBX5"/>
<gene>
    <name evidence="2" type="ORF">DUI87_25314</name>
</gene>
<dbReference type="EMBL" id="QRBI01000153">
    <property type="protein sequence ID" value="RMB98408.1"/>
    <property type="molecule type" value="Genomic_DNA"/>
</dbReference>
<reference evidence="2 3" key="1">
    <citation type="submission" date="2018-07" db="EMBL/GenBank/DDBJ databases">
        <title>A high quality draft genome assembly of the barn swallow (H. rustica rustica).</title>
        <authorList>
            <person name="Formenti G."/>
            <person name="Chiara M."/>
            <person name="Poveda L."/>
            <person name="Francoijs K.-J."/>
            <person name="Bonisoli-Alquati A."/>
            <person name="Canova L."/>
            <person name="Gianfranceschi L."/>
            <person name="Horner D.S."/>
            <person name="Saino N."/>
        </authorList>
    </citation>
    <scope>NUCLEOTIDE SEQUENCE [LARGE SCALE GENOMIC DNA]</scope>
    <source>
        <strain evidence="2">Chelidonia</strain>
        <tissue evidence="2">Blood</tissue>
    </source>
</reference>
<comment type="caution">
    <text evidence="2">The sequence shown here is derived from an EMBL/GenBank/DDBJ whole genome shotgun (WGS) entry which is preliminary data.</text>
</comment>
<proteinExistence type="predicted"/>